<evidence type="ECO:0000313" key="5">
    <source>
        <dbReference type="RefSeq" id="XP_060668161.1"/>
    </source>
</evidence>
<keyword evidence="2" id="KW-0677">Repeat</keyword>
<accession>A0ABM3ZUK5</accession>
<reference evidence="5" key="1">
    <citation type="submission" date="2025-08" db="UniProtKB">
        <authorList>
            <consortium name="RefSeq"/>
        </authorList>
    </citation>
    <scope>IDENTIFICATION</scope>
    <source>
        <tissue evidence="5">Seedling</tissue>
    </source>
</reference>
<dbReference type="GeneID" id="132799719"/>
<evidence type="ECO:0000313" key="4">
    <source>
        <dbReference type="Proteomes" id="UP001652623"/>
    </source>
</evidence>
<gene>
    <name evidence="5" type="primary">LOC132799719</name>
</gene>
<dbReference type="PANTHER" id="PTHR16083">
    <property type="entry name" value="LEUCINE RICH REPEAT CONTAINING PROTEIN"/>
    <property type="match status" value="1"/>
</dbReference>
<dbReference type="Gene3D" id="3.80.10.10">
    <property type="entry name" value="Ribonuclease Inhibitor"/>
    <property type="match status" value="1"/>
</dbReference>
<keyword evidence="4" id="KW-1185">Reference proteome</keyword>
<dbReference type="PANTHER" id="PTHR16083:SF65">
    <property type="entry name" value="DISEASE RESISTANCE PROTEIN RPP8-LIKE"/>
    <property type="match status" value="1"/>
</dbReference>
<sequence length="329" mass="37737">MHLIQIPDLSHASNLEILTLKYCRSLLKLPSSFQYNDKLSSLNLRCFSKLEKLPELSRNIKDLVLKGCAAIRELPSSIESLDKLKSLDLQNYKDLISLPRSICNMKSVKFLSLSGCTSIGTFPNLPRFLSELDLSGTNIKAVPLSIDQLAGNEIPEWFTYQCNGPSMMNIQLPLNWNDANFLGIALCAVVGFQNFTSDGGDLTILFYFSFRGKNYGYGSNIFCWSVKGWKMDEDARGVVNSDHLFMWYDHGMFDKIRKQPESYYSSFYFFTHIDRSTIKKCGFSLLYAQDAERFGIIDQDGRELIVEGTQRHRNAFKQNGFLQQKRRRR</sequence>
<evidence type="ECO:0000259" key="3">
    <source>
        <dbReference type="Pfam" id="PF20160"/>
    </source>
</evidence>
<dbReference type="InterPro" id="IPR045344">
    <property type="entry name" value="C-JID"/>
</dbReference>
<dbReference type="RefSeq" id="XP_060668161.1">
    <property type="nucleotide sequence ID" value="XM_060812178.1"/>
</dbReference>
<dbReference type="Pfam" id="PF20160">
    <property type="entry name" value="C-JID"/>
    <property type="match status" value="1"/>
</dbReference>
<feature type="domain" description="C-JID" evidence="3">
    <location>
        <begin position="149"/>
        <end position="292"/>
    </location>
</feature>
<evidence type="ECO:0000256" key="1">
    <source>
        <dbReference type="ARBA" id="ARBA00022614"/>
    </source>
</evidence>
<evidence type="ECO:0000256" key="2">
    <source>
        <dbReference type="ARBA" id="ARBA00022737"/>
    </source>
</evidence>
<dbReference type="InterPro" id="IPR032675">
    <property type="entry name" value="LRR_dom_sf"/>
</dbReference>
<organism evidence="4 5">
    <name type="scientific">Ziziphus jujuba</name>
    <name type="common">Chinese jujube</name>
    <name type="synonym">Ziziphus sativa</name>
    <dbReference type="NCBI Taxonomy" id="326968"/>
    <lineage>
        <taxon>Eukaryota</taxon>
        <taxon>Viridiplantae</taxon>
        <taxon>Streptophyta</taxon>
        <taxon>Embryophyta</taxon>
        <taxon>Tracheophyta</taxon>
        <taxon>Spermatophyta</taxon>
        <taxon>Magnoliopsida</taxon>
        <taxon>eudicotyledons</taxon>
        <taxon>Gunneridae</taxon>
        <taxon>Pentapetalae</taxon>
        <taxon>rosids</taxon>
        <taxon>fabids</taxon>
        <taxon>Rosales</taxon>
        <taxon>Rhamnaceae</taxon>
        <taxon>Paliureae</taxon>
        <taxon>Ziziphus</taxon>
    </lineage>
</organism>
<keyword evidence="1" id="KW-0433">Leucine-rich repeat</keyword>
<dbReference type="Proteomes" id="UP001652623">
    <property type="component" value="Chromosome 10"/>
</dbReference>
<protein>
    <submittedName>
        <fullName evidence="5">Disease resistance protein TAO1-like</fullName>
    </submittedName>
</protein>
<dbReference type="SUPFAM" id="SSF52047">
    <property type="entry name" value="RNI-like"/>
    <property type="match status" value="1"/>
</dbReference>
<name>A0ABM3ZUK5_ZIZJJ</name>
<proteinExistence type="predicted"/>